<dbReference type="InterPro" id="IPR029787">
    <property type="entry name" value="Nucleotide_cyclase"/>
</dbReference>
<evidence type="ECO:0000259" key="2">
    <source>
        <dbReference type="PROSITE" id="PS50112"/>
    </source>
</evidence>
<dbReference type="PROSITE" id="PS50887">
    <property type="entry name" value="GGDEF"/>
    <property type="match status" value="1"/>
</dbReference>
<dbReference type="PANTHER" id="PTHR44757">
    <property type="entry name" value="DIGUANYLATE CYCLASE DGCP"/>
    <property type="match status" value="1"/>
</dbReference>
<dbReference type="FunFam" id="3.30.70.270:FF:000001">
    <property type="entry name" value="Diguanylate cyclase domain protein"/>
    <property type="match status" value="1"/>
</dbReference>
<dbReference type="KEGG" id="tvr:TVD_08500"/>
<dbReference type="PROSITE" id="PS50113">
    <property type="entry name" value="PAC"/>
    <property type="match status" value="2"/>
</dbReference>
<dbReference type="PANTHER" id="PTHR44757:SF2">
    <property type="entry name" value="BIOFILM ARCHITECTURE MAINTENANCE PROTEIN MBAA"/>
    <property type="match status" value="1"/>
</dbReference>
<protein>
    <submittedName>
        <fullName evidence="5">Diguanylate cyclase</fullName>
    </submittedName>
</protein>
<evidence type="ECO:0000256" key="1">
    <source>
        <dbReference type="ARBA" id="ARBA00001946"/>
    </source>
</evidence>
<feature type="domain" description="GGDEF" evidence="4">
    <location>
        <begin position="299"/>
        <end position="436"/>
    </location>
</feature>
<dbReference type="PROSITE" id="PS50112">
    <property type="entry name" value="PAS"/>
    <property type="match status" value="1"/>
</dbReference>
<sequence length="449" mass="50043">MPDSDLDLDNMQTLEALQGLLPGFVYQLRRTPDGHFDFPYVGEVVEGWFGVDRAALKKDAAPLLDCIHPEDREAVMRSSMESAEHSEPWLQEFRMQSRDGTVIWLSAYDTARRLADGTIIWTGFATDITTRKELEAELRQSEAQFRAFVETASDVIYSLRPDGVLTYVSPNWTENLGHPVSAAIDHSIDEYVAPEDLPACYAFLQRIADSGKKESGIEYRIRHQDGHYRWHTSNVSPVLDDAGRVTAFLGIARDITERKETEAHMQRLAHYDPLTDLPNRTLFFQILDHELTGARRMGQQVALMFVDLDEFKPVNDQHGHAVGDMLLRLVAQRLSGALRDSDVAARIAGDEFVVMLPRFQSVEESRAHAAAIGEKIRALLADPFNCDGTEVHISCSIGVALFPLDATDGPALSRAADAAMYVAKNAGRNQVVVFDRAVHGAEAIGYRGY</sequence>
<dbReference type="SUPFAM" id="SSF55073">
    <property type="entry name" value="Nucleotide cyclase"/>
    <property type="match status" value="1"/>
</dbReference>
<feature type="domain" description="PAS" evidence="2">
    <location>
        <begin position="141"/>
        <end position="211"/>
    </location>
</feature>
<dbReference type="SMART" id="SM00267">
    <property type="entry name" value="GGDEF"/>
    <property type="match status" value="1"/>
</dbReference>
<dbReference type="SMART" id="SM00091">
    <property type="entry name" value="PAS"/>
    <property type="match status" value="2"/>
</dbReference>
<dbReference type="Pfam" id="PF08447">
    <property type="entry name" value="PAS_3"/>
    <property type="match status" value="2"/>
</dbReference>
<dbReference type="Gene3D" id="3.30.70.270">
    <property type="match status" value="1"/>
</dbReference>
<name>A0A0G3G2E2_9GAMM</name>
<dbReference type="PATRIC" id="fig|106634.4.peg.1739"/>
<reference evidence="5 6" key="1">
    <citation type="submission" date="2015-04" db="EMBL/GenBank/DDBJ databases">
        <title>Complete Sequence for the Genome of the Thioalkalivibrio versutus D301.</title>
        <authorList>
            <person name="Mu T."/>
            <person name="Zhou J."/>
            <person name="Xu X."/>
        </authorList>
    </citation>
    <scope>NUCLEOTIDE SEQUENCE [LARGE SCALE GENOMIC DNA]</scope>
    <source>
        <strain evidence="5 6">D301</strain>
    </source>
</reference>
<dbReference type="AlphaFoldDB" id="A0A0G3G2E2"/>
<dbReference type="EMBL" id="CP011367">
    <property type="protein sequence ID" value="AKJ95393.1"/>
    <property type="molecule type" value="Genomic_DNA"/>
</dbReference>
<dbReference type="InterPro" id="IPR013655">
    <property type="entry name" value="PAS_fold_3"/>
</dbReference>
<proteinExistence type="predicted"/>
<feature type="domain" description="PAC" evidence="3">
    <location>
        <begin position="215"/>
        <end position="267"/>
    </location>
</feature>
<dbReference type="OrthoDB" id="9812260at2"/>
<dbReference type="SUPFAM" id="SSF55785">
    <property type="entry name" value="PYP-like sensor domain (PAS domain)"/>
    <property type="match status" value="2"/>
</dbReference>
<dbReference type="InterPro" id="IPR043128">
    <property type="entry name" value="Rev_trsase/Diguanyl_cyclase"/>
</dbReference>
<dbReference type="InterPro" id="IPR000014">
    <property type="entry name" value="PAS"/>
</dbReference>
<dbReference type="GO" id="GO:0003824">
    <property type="term" value="F:catalytic activity"/>
    <property type="evidence" value="ECO:0007669"/>
    <property type="project" value="UniProtKB-ARBA"/>
</dbReference>
<dbReference type="STRING" id="106634.TVD_08500"/>
<dbReference type="Pfam" id="PF00990">
    <property type="entry name" value="GGDEF"/>
    <property type="match status" value="1"/>
</dbReference>
<evidence type="ECO:0000259" key="3">
    <source>
        <dbReference type="PROSITE" id="PS50113"/>
    </source>
</evidence>
<evidence type="ECO:0000259" key="4">
    <source>
        <dbReference type="PROSITE" id="PS50887"/>
    </source>
</evidence>
<dbReference type="Gene3D" id="3.30.450.20">
    <property type="entry name" value="PAS domain"/>
    <property type="match status" value="2"/>
</dbReference>
<accession>A0A0G3G2E2</accession>
<feature type="domain" description="PAC" evidence="3">
    <location>
        <begin position="89"/>
        <end position="140"/>
    </location>
</feature>
<dbReference type="CDD" id="cd00130">
    <property type="entry name" value="PAS"/>
    <property type="match status" value="2"/>
</dbReference>
<comment type="cofactor">
    <cofactor evidence="1">
        <name>Mg(2+)</name>
        <dbReference type="ChEBI" id="CHEBI:18420"/>
    </cofactor>
</comment>
<dbReference type="InterPro" id="IPR000160">
    <property type="entry name" value="GGDEF_dom"/>
</dbReference>
<dbReference type="NCBIfam" id="TIGR00229">
    <property type="entry name" value="sensory_box"/>
    <property type="match status" value="2"/>
</dbReference>
<keyword evidence="6" id="KW-1185">Reference proteome</keyword>
<dbReference type="CDD" id="cd01949">
    <property type="entry name" value="GGDEF"/>
    <property type="match status" value="1"/>
</dbReference>
<dbReference type="InterPro" id="IPR035965">
    <property type="entry name" value="PAS-like_dom_sf"/>
</dbReference>
<dbReference type="RefSeq" id="WP_047251358.1">
    <property type="nucleotide sequence ID" value="NZ_CP011367.1"/>
</dbReference>
<dbReference type="InterPro" id="IPR052155">
    <property type="entry name" value="Biofilm_reg_signaling"/>
</dbReference>
<organism evidence="5 6">
    <name type="scientific">Thioalkalivibrio versutus</name>
    <dbReference type="NCBI Taxonomy" id="106634"/>
    <lineage>
        <taxon>Bacteria</taxon>
        <taxon>Pseudomonadati</taxon>
        <taxon>Pseudomonadota</taxon>
        <taxon>Gammaproteobacteria</taxon>
        <taxon>Chromatiales</taxon>
        <taxon>Ectothiorhodospiraceae</taxon>
        <taxon>Thioalkalivibrio</taxon>
    </lineage>
</organism>
<gene>
    <name evidence="5" type="ORF">TVD_08500</name>
</gene>
<dbReference type="SMART" id="SM00086">
    <property type="entry name" value="PAC"/>
    <property type="match status" value="2"/>
</dbReference>
<dbReference type="InterPro" id="IPR000700">
    <property type="entry name" value="PAS-assoc_C"/>
</dbReference>
<dbReference type="Proteomes" id="UP000064201">
    <property type="component" value="Chromosome"/>
</dbReference>
<dbReference type="InterPro" id="IPR001610">
    <property type="entry name" value="PAC"/>
</dbReference>
<evidence type="ECO:0000313" key="6">
    <source>
        <dbReference type="Proteomes" id="UP000064201"/>
    </source>
</evidence>
<evidence type="ECO:0000313" key="5">
    <source>
        <dbReference type="EMBL" id="AKJ95393.1"/>
    </source>
</evidence>
<dbReference type="NCBIfam" id="TIGR00254">
    <property type="entry name" value="GGDEF"/>
    <property type="match status" value="1"/>
</dbReference>